<dbReference type="CDD" id="cd22191">
    <property type="entry name" value="DPBB_RlpA_EXP_N-like"/>
    <property type="match status" value="1"/>
</dbReference>
<comment type="caution">
    <text evidence="4">The sequence shown here is derived from an EMBL/GenBank/DDBJ whole genome shotgun (WGS) entry which is preliminary data.</text>
</comment>
<evidence type="ECO:0000256" key="3">
    <source>
        <dbReference type="SAM" id="SignalP"/>
    </source>
</evidence>
<feature type="chain" id="PRO_5012169255" description="RlpA-like protein double-psi beta-barrel domain-containing protein" evidence="3">
    <location>
        <begin position="23"/>
        <end position="267"/>
    </location>
</feature>
<evidence type="ECO:0008006" key="6">
    <source>
        <dbReference type="Google" id="ProtNLM"/>
    </source>
</evidence>
<dbReference type="EMBL" id="MCGO01000005">
    <property type="protein sequence ID" value="ORY51462.1"/>
    <property type="molecule type" value="Genomic_DNA"/>
</dbReference>
<keyword evidence="5" id="KW-1185">Reference proteome</keyword>
<evidence type="ECO:0000313" key="4">
    <source>
        <dbReference type="EMBL" id="ORY51462.1"/>
    </source>
</evidence>
<feature type="compositionally biased region" description="Low complexity" evidence="2">
    <location>
        <begin position="144"/>
        <end position="189"/>
    </location>
</feature>
<keyword evidence="1 3" id="KW-0732">Signal</keyword>
<evidence type="ECO:0000313" key="5">
    <source>
        <dbReference type="Proteomes" id="UP000193642"/>
    </source>
</evidence>
<dbReference type="InterPro" id="IPR036908">
    <property type="entry name" value="RlpA-like_sf"/>
</dbReference>
<reference evidence="4 5" key="1">
    <citation type="submission" date="2016-07" db="EMBL/GenBank/DDBJ databases">
        <title>Pervasive Adenine N6-methylation of Active Genes in Fungi.</title>
        <authorList>
            <consortium name="DOE Joint Genome Institute"/>
            <person name="Mondo S.J."/>
            <person name="Dannebaum R.O."/>
            <person name="Kuo R.C."/>
            <person name="Labutti K."/>
            <person name="Haridas S."/>
            <person name="Kuo A."/>
            <person name="Salamov A."/>
            <person name="Ahrendt S.R."/>
            <person name="Lipzen A."/>
            <person name="Sullivan W."/>
            <person name="Andreopoulos W.B."/>
            <person name="Clum A."/>
            <person name="Lindquist E."/>
            <person name="Daum C."/>
            <person name="Ramamoorthy G.K."/>
            <person name="Gryganskyi A."/>
            <person name="Culley D."/>
            <person name="Magnuson J.K."/>
            <person name="James T.Y."/>
            <person name="O'Malley M.A."/>
            <person name="Stajich J.E."/>
            <person name="Spatafora J.W."/>
            <person name="Visel A."/>
            <person name="Grigoriev I.V."/>
        </authorList>
    </citation>
    <scope>NUCLEOTIDE SEQUENCE [LARGE SCALE GENOMIC DNA]</scope>
    <source>
        <strain evidence="4 5">JEL800</strain>
    </source>
</reference>
<feature type="signal peptide" evidence="3">
    <location>
        <begin position="1"/>
        <end position="22"/>
    </location>
</feature>
<dbReference type="OrthoDB" id="406505at2759"/>
<dbReference type="SUPFAM" id="SSF50685">
    <property type="entry name" value="Barwin-like endoglucanases"/>
    <property type="match status" value="1"/>
</dbReference>
<dbReference type="PANTHER" id="PTHR31836">
    <property type="match status" value="1"/>
</dbReference>
<organism evidence="4 5">
    <name type="scientific">Rhizoclosmatium globosum</name>
    <dbReference type="NCBI Taxonomy" id="329046"/>
    <lineage>
        <taxon>Eukaryota</taxon>
        <taxon>Fungi</taxon>
        <taxon>Fungi incertae sedis</taxon>
        <taxon>Chytridiomycota</taxon>
        <taxon>Chytridiomycota incertae sedis</taxon>
        <taxon>Chytridiomycetes</taxon>
        <taxon>Chytridiales</taxon>
        <taxon>Chytriomycetaceae</taxon>
        <taxon>Rhizoclosmatium</taxon>
    </lineage>
</organism>
<evidence type="ECO:0000256" key="1">
    <source>
        <dbReference type="ARBA" id="ARBA00022729"/>
    </source>
</evidence>
<feature type="region of interest" description="Disordered" evidence="2">
    <location>
        <begin position="142"/>
        <end position="189"/>
    </location>
</feature>
<name>A0A1Y2CWQ5_9FUNG</name>
<accession>A0A1Y2CWQ5</accession>
<protein>
    <recommendedName>
        <fullName evidence="6">RlpA-like protein double-psi beta-barrel domain-containing protein</fullName>
    </recommendedName>
</protein>
<proteinExistence type="predicted"/>
<dbReference type="PANTHER" id="PTHR31836:SF27">
    <property type="entry name" value="RLPA-LIKE PROTEIN DOUBLE-PSI BETA-BARREL DOMAIN-CONTAINING PROTEIN"/>
    <property type="match status" value="1"/>
</dbReference>
<dbReference type="InterPro" id="IPR051477">
    <property type="entry name" value="Expansin_CellWall"/>
</dbReference>
<dbReference type="AlphaFoldDB" id="A0A1Y2CWQ5"/>
<dbReference type="Gene3D" id="2.40.40.10">
    <property type="entry name" value="RlpA-like domain"/>
    <property type="match status" value="1"/>
</dbReference>
<evidence type="ECO:0000256" key="2">
    <source>
        <dbReference type="SAM" id="MobiDB-lite"/>
    </source>
</evidence>
<gene>
    <name evidence="4" type="ORF">BCR33DRAFT_846252</name>
</gene>
<sequence length="267" mass="28376">MMLTHTFLILASLLAFAPKTRADGVIMSGEGTYYNTGDSYGACGSILRDTDKIVAVSHLLYDLTMPVGDFNPNHALVCGRTICATGPNGTLTVTVADRCTGCKFYDLDFTEGQFPQIGAIVKGRVPITWKWCDDGPVILPPGATTTTTKTNTKTPSTSTSNTKLSLTTSSTSRTSTSSSISTSTSSRRSTISSTTSTTILITTQRKTTSITTTATTTKISTVNIANGIPCTKFGEWACAFGCICNYTNDEFGKHILEWACNPSSVSC</sequence>
<dbReference type="Proteomes" id="UP000193642">
    <property type="component" value="Unassembled WGS sequence"/>
</dbReference>